<dbReference type="Pfam" id="PF02627">
    <property type="entry name" value="CMD"/>
    <property type="match status" value="1"/>
</dbReference>
<dbReference type="OrthoDB" id="9808310at2"/>
<protein>
    <submittedName>
        <fullName evidence="2">Carboxymuconolactone decarboxylase family protein</fullName>
    </submittedName>
</protein>
<keyword evidence="3" id="KW-1185">Reference proteome</keyword>
<gene>
    <name evidence="2" type="ORF">GN157_13105</name>
</gene>
<proteinExistence type="predicted"/>
<dbReference type="EMBL" id="WOWP01000053">
    <property type="protein sequence ID" value="MUV04648.1"/>
    <property type="molecule type" value="Genomic_DNA"/>
</dbReference>
<dbReference type="InterPro" id="IPR004675">
    <property type="entry name" value="AhpD_core"/>
</dbReference>
<evidence type="ECO:0000313" key="3">
    <source>
        <dbReference type="Proteomes" id="UP000433945"/>
    </source>
</evidence>
<evidence type="ECO:0000259" key="1">
    <source>
        <dbReference type="Pfam" id="PF02627"/>
    </source>
</evidence>
<dbReference type="SUPFAM" id="SSF69118">
    <property type="entry name" value="AhpD-like"/>
    <property type="match status" value="1"/>
</dbReference>
<dbReference type="PANTHER" id="PTHR35446:SF3">
    <property type="entry name" value="CMD DOMAIN-CONTAINING PROTEIN"/>
    <property type="match status" value="1"/>
</dbReference>
<organism evidence="2 3">
    <name type="scientific">Flavobacterium rakeshii</name>
    <dbReference type="NCBI Taxonomy" id="1038845"/>
    <lineage>
        <taxon>Bacteria</taxon>
        <taxon>Pseudomonadati</taxon>
        <taxon>Bacteroidota</taxon>
        <taxon>Flavobacteriia</taxon>
        <taxon>Flavobacteriales</taxon>
        <taxon>Flavobacteriaceae</taxon>
        <taxon>Flavobacterium</taxon>
    </lineage>
</organism>
<dbReference type="GO" id="GO:0051920">
    <property type="term" value="F:peroxiredoxin activity"/>
    <property type="evidence" value="ECO:0007669"/>
    <property type="project" value="InterPro"/>
</dbReference>
<dbReference type="Gene3D" id="1.20.1290.10">
    <property type="entry name" value="AhpD-like"/>
    <property type="match status" value="1"/>
</dbReference>
<accession>A0A6N8HG21</accession>
<dbReference type="NCBIfam" id="TIGR00778">
    <property type="entry name" value="ahpD_dom"/>
    <property type="match status" value="1"/>
</dbReference>
<feature type="domain" description="Carboxymuconolactone decarboxylase-like" evidence="1">
    <location>
        <begin position="52"/>
        <end position="118"/>
    </location>
</feature>
<name>A0A6N8HG21_9FLAO</name>
<dbReference type="RefSeq" id="WP_157483957.1">
    <property type="nucleotide sequence ID" value="NZ_WOWP01000053.1"/>
</dbReference>
<dbReference type="Proteomes" id="UP000433945">
    <property type="component" value="Unassembled WGS sequence"/>
</dbReference>
<sequence>MKTINVPTKDQVSEPSQQIFEAITKKMGKVPNLYATIGYSANALKGILEFEEAFSHSAFSAKEREGINLVVSQVNNCDYCLAAHTMLAGLKGYTPEDIIGLRKGQTADGKFEAALQLAQSIAQNKGTATIPLKEAFFNAGYNEAALIELIGIVTVRTFTNYVYAQTQVPVDFPAAPALN</sequence>
<dbReference type="InterPro" id="IPR003779">
    <property type="entry name" value="CMD-like"/>
</dbReference>
<dbReference type="AlphaFoldDB" id="A0A6N8HG21"/>
<dbReference type="InterPro" id="IPR029032">
    <property type="entry name" value="AhpD-like"/>
</dbReference>
<comment type="caution">
    <text evidence="2">The sequence shown here is derived from an EMBL/GenBank/DDBJ whole genome shotgun (WGS) entry which is preliminary data.</text>
</comment>
<dbReference type="PANTHER" id="PTHR35446">
    <property type="entry name" value="SI:CH211-175M2.5"/>
    <property type="match status" value="1"/>
</dbReference>
<reference evidence="2 3" key="1">
    <citation type="submission" date="2019-12" db="EMBL/GenBank/DDBJ databases">
        <authorList>
            <person name="Sun J.-Q."/>
        </authorList>
    </citation>
    <scope>NUCLEOTIDE SEQUENCE [LARGE SCALE GENOMIC DNA]</scope>
    <source>
        <strain evidence="2 3">JCM 17928</strain>
    </source>
</reference>
<evidence type="ECO:0000313" key="2">
    <source>
        <dbReference type="EMBL" id="MUV04648.1"/>
    </source>
</evidence>